<dbReference type="AlphaFoldDB" id="A0A553FYT6"/>
<dbReference type="Proteomes" id="UP000320443">
    <property type="component" value="Unassembled WGS sequence"/>
</dbReference>
<sequence length="136" mass="16173">MYSDHTFTWDELTIPLPWKKPPLSLNDRMHWRQRHRITRHVRTHIAWTLSTGVNKREPLRKGQRLRVELHYQPRDNRRRDTDNLMGFAKPLYDGIVDAGLVEDDTPEYMIKPEPVIHPANGANNARMWLQLTVEDD</sequence>
<evidence type="ECO:0000313" key="2">
    <source>
        <dbReference type="Proteomes" id="UP000320443"/>
    </source>
</evidence>
<dbReference type="EMBL" id="VKDK01000006">
    <property type="protein sequence ID" value="TRX62405.1"/>
    <property type="molecule type" value="Genomic_DNA"/>
</dbReference>
<dbReference type="GO" id="GO:0000287">
    <property type="term" value="F:magnesium ion binding"/>
    <property type="evidence" value="ECO:0007669"/>
    <property type="project" value="InterPro"/>
</dbReference>
<accession>A0A553FYT6</accession>
<protein>
    <submittedName>
        <fullName evidence="1">Uncharacterized protein</fullName>
    </submittedName>
</protein>
<dbReference type="SUPFAM" id="SSF103084">
    <property type="entry name" value="Holliday junction resolvase RusA"/>
    <property type="match status" value="1"/>
</dbReference>
<dbReference type="GO" id="GO:0006310">
    <property type="term" value="P:DNA recombination"/>
    <property type="evidence" value="ECO:0007669"/>
    <property type="project" value="InterPro"/>
</dbReference>
<evidence type="ECO:0000313" key="1">
    <source>
        <dbReference type="EMBL" id="TRX62405.1"/>
    </source>
</evidence>
<dbReference type="InterPro" id="IPR036614">
    <property type="entry name" value="RusA-like_sf"/>
</dbReference>
<gene>
    <name evidence="1" type="ORF">FNY97_05390</name>
</gene>
<name>A0A553FYT6_9CORY</name>
<dbReference type="GO" id="GO:0006281">
    <property type="term" value="P:DNA repair"/>
    <property type="evidence" value="ECO:0007669"/>
    <property type="project" value="InterPro"/>
</dbReference>
<reference evidence="1 2" key="1">
    <citation type="submission" date="2019-07" db="EMBL/GenBank/DDBJ databases">
        <title>Draft genome of C. aurimucosum strain 2274.</title>
        <authorList>
            <person name="Pacheco L.G.C."/>
            <person name="Aguiar E.R.G.R."/>
            <person name="Santos C.S."/>
            <person name="Rocha D.J.P.G."/>
            <person name="Sant'Anna L.O."/>
            <person name="Mattos-Guaraldi A.L."/>
            <person name="Santos L.S."/>
        </authorList>
    </citation>
    <scope>NUCLEOTIDE SEQUENCE [LARGE SCALE GENOMIC DNA]</scope>
    <source>
        <strain evidence="1 2">2274</strain>
    </source>
</reference>
<keyword evidence="2" id="KW-1185">Reference proteome</keyword>
<dbReference type="Gene3D" id="3.30.1330.70">
    <property type="entry name" value="Holliday junction resolvase RusA"/>
    <property type="match status" value="1"/>
</dbReference>
<proteinExistence type="predicted"/>
<comment type="caution">
    <text evidence="1">The sequence shown here is derived from an EMBL/GenBank/DDBJ whole genome shotgun (WGS) entry which is preliminary data.</text>
</comment>
<organism evidence="1 2">
    <name type="scientific">Corynebacterium hiratae</name>
    <dbReference type="NCBI Taxonomy" id="3139423"/>
    <lineage>
        <taxon>Bacteria</taxon>
        <taxon>Bacillati</taxon>
        <taxon>Actinomycetota</taxon>
        <taxon>Actinomycetes</taxon>
        <taxon>Mycobacteriales</taxon>
        <taxon>Corynebacteriaceae</taxon>
        <taxon>Corynebacterium</taxon>
    </lineage>
</organism>